<dbReference type="InterPro" id="IPR025662">
    <property type="entry name" value="Sigma_54_int_dom_ATP-bd_1"/>
</dbReference>
<reference evidence="7 8" key="1">
    <citation type="submission" date="2014-04" db="EMBL/GenBank/DDBJ databases">
        <title>Marinobacterium kochiensis sp. nov., isolated from sediment sample collected from Kochi backwaters in Kerala, India.</title>
        <authorList>
            <person name="Singh A."/>
            <person name="Pinnaka A.K."/>
        </authorList>
    </citation>
    <scope>NUCLEOTIDE SEQUENCE [LARGE SCALE GENOMIC DNA]</scope>
    <source>
        <strain evidence="7 8">AK27</strain>
    </source>
</reference>
<evidence type="ECO:0000256" key="1">
    <source>
        <dbReference type="ARBA" id="ARBA00022741"/>
    </source>
</evidence>
<evidence type="ECO:0000313" key="8">
    <source>
        <dbReference type="Proteomes" id="UP000028252"/>
    </source>
</evidence>
<dbReference type="GO" id="GO:0005524">
    <property type="term" value="F:ATP binding"/>
    <property type="evidence" value="ECO:0007669"/>
    <property type="project" value="UniProtKB-KW"/>
</dbReference>
<dbReference type="OrthoDB" id="9804019at2"/>
<organism evidence="7 8">
    <name type="scientific">Marinobacterium lacunae</name>
    <dbReference type="NCBI Taxonomy" id="1232683"/>
    <lineage>
        <taxon>Bacteria</taxon>
        <taxon>Pseudomonadati</taxon>
        <taxon>Pseudomonadota</taxon>
        <taxon>Gammaproteobacteria</taxon>
        <taxon>Oceanospirillales</taxon>
        <taxon>Oceanospirillaceae</taxon>
        <taxon>Marinobacterium</taxon>
    </lineage>
</organism>
<keyword evidence="2" id="KW-0067">ATP-binding</keyword>
<keyword evidence="7" id="KW-0282">Flagellum</keyword>
<dbReference type="InterPro" id="IPR058031">
    <property type="entry name" value="AAA_lid_NorR"/>
</dbReference>
<dbReference type="Gene3D" id="1.10.10.60">
    <property type="entry name" value="Homeodomain-like"/>
    <property type="match status" value="1"/>
</dbReference>
<dbReference type="Gene3D" id="1.10.8.60">
    <property type="match status" value="1"/>
</dbReference>
<keyword evidence="7" id="KW-0966">Cell projection</keyword>
<dbReference type="PROSITE" id="PS50045">
    <property type="entry name" value="SIGMA54_INTERACT_4"/>
    <property type="match status" value="1"/>
</dbReference>
<feature type="domain" description="Sigma-54 factor interaction" evidence="6">
    <location>
        <begin position="139"/>
        <end position="367"/>
    </location>
</feature>
<dbReference type="PANTHER" id="PTHR32071:SF117">
    <property type="entry name" value="PTS-DEPENDENT DIHYDROXYACETONE KINASE OPERON REGULATORY PROTEIN-RELATED"/>
    <property type="match status" value="1"/>
</dbReference>
<proteinExistence type="predicted"/>
<keyword evidence="3" id="KW-0805">Transcription regulation</keyword>
<evidence type="ECO:0000313" key="7">
    <source>
        <dbReference type="EMBL" id="KEA64314.1"/>
    </source>
</evidence>
<dbReference type="PATRIC" id="fig|1232683.4.peg.1540"/>
<evidence type="ECO:0000256" key="2">
    <source>
        <dbReference type="ARBA" id="ARBA00022840"/>
    </source>
</evidence>
<keyword evidence="1" id="KW-0547">Nucleotide-binding</keyword>
<dbReference type="PROSITE" id="PS00675">
    <property type="entry name" value="SIGMA54_INTERACT_1"/>
    <property type="match status" value="1"/>
</dbReference>
<comment type="caution">
    <text evidence="7">The sequence shown here is derived from an EMBL/GenBank/DDBJ whole genome shotgun (WGS) entry which is preliminary data.</text>
</comment>
<dbReference type="SMART" id="SM00382">
    <property type="entry name" value="AAA"/>
    <property type="match status" value="1"/>
</dbReference>
<keyword evidence="5" id="KW-0804">Transcription</keyword>
<dbReference type="InterPro" id="IPR010518">
    <property type="entry name" value="FleQ"/>
</dbReference>
<dbReference type="Pfam" id="PF02954">
    <property type="entry name" value="HTH_8"/>
    <property type="match status" value="1"/>
</dbReference>
<dbReference type="Gene3D" id="3.40.50.300">
    <property type="entry name" value="P-loop containing nucleotide triphosphate hydrolases"/>
    <property type="match status" value="1"/>
</dbReference>
<keyword evidence="4" id="KW-0238">DNA-binding</keyword>
<accession>A0A081G0K9</accession>
<protein>
    <submittedName>
        <fullName evidence="7">Flagellar regulatory protein FleQ</fullName>
    </submittedName>
</protein>
<dbReference type="InterPro" id="IPR002197">
    <property type="entry name" value="HTH_Fis"/>
</dbReference>
<dbReference type="eggNOG" id="COG2204">
    <property type="taxonomic scope" value="Bacteria"/>
</dbReference>
<dbReference type="FunFam" id="3.40.50.300:FF:000006">
    <property type="entry name" value="DNA-binding transcriptional regulator NtrC"/>
    <property type="match status" value="1"/>
</dbReference>
<keyword evidence="7" id="KW-0969">Cilium</keyword>
<dbReference type="Proteomes" id="UP000028252">
    <property type="component" value="Unassembled WGS sequence"/>
</dbReference>
<dbReference type="CDD" id="cd00009">
    <property type="entry name" value="AAA"/>
    <property type="match status" value="1"/>
</dbReference>
<name>A0A081G0K9_9GAMM</name>
<dbReference type="PANTHER" id="PTHR32071">
    <property type="entry name" value="TRANSCRIPTIONAL REGULATORY PROTEIN"/>
    <property type="match status" value="1"/>
</dbReference>
<dbReference type="InterPro" id="IPR003593">
    <property type="entry name" value="AAA+_ATPase"/>
</dbReference>
<dbReference type="GO" id="GO:0006355">
    <property type="term" value="P:regulation of DNA-templated transcription"/>
    <property type="evidence" value="ECO:0007669"/>
    <property type="project" value="InterPro"/>
</dbReference>
<dbReference type="Gene3D" id="3.40.50.2300">
    <property type="match status" value="1"/>
</dbReference>
<dbReference type="InterPro" id="IPR025943">
    <property type="entry name" value="Sigma_54_int_dom_ATP-bd_2"/>
</dbReference>
<evidence type="ECO:0000256" key="3">
    <source>
        <dbReference type="ARBA" id="ARBA00023015"/>
    </source>
</evidence>
<evidence type="ECO:0000256" key="4">
    <source>
        <dbReference type="ARBA" id="ARBA00023125"/>
    </source>
</evidence>
<dbReference type="Pfam" id="PF00158">
    <property type="entry name" value="Sigma54_activat"/>
    <property type="match status" value="1"/>
</dbReference>
<dbReference type="Pfam" id="PF25601">
    <property type="entry name" value="AAA_lid_14"/>
    <property type="match status" value="1"/>
</dbReference>
<dbReference type="SUPFAM" id="SSF46689">
    <property type="entry name" value="Homeodomain-like"/>
    <property type="match status" value="1"/>
</dbReference>
<gene>
    <name evidence="7" type="ORF">ADIMK_1560</name>
</gene>
<dbReference type="EMBL" id="JMQN01000018">
    <property type="protein sequence ID" value="KEA64314.1"/>
    <property type="molecule type" value="Genomic_DNA"/>
</dbReference>
<dbReference type="STRING" id="1232683.ADIMK_1560"/>
<sequence>MHTSGLHILIIDDDAERRTELHRCCEFLELECHDFDFVTWLQQGKSVELSGIVGVLLGESSLPISLNKLIAELDAHGRMLPKVLVCDWHELSPEQFSPSGILGRLEPPFTYSAMLDLLHRCYVFNASNADDAVSGLDELVGQSGSIREVKRLIIQVAARDINVMITGESGTGKEVVARCLHEHSSRCNGPFVPVNCGAIPGELLESELFGHEKGAFTGAISSRAGRFELAQGGTLFLDEIGDMPLPMQVKLLRVLQERQFERVGGNRTIDADVRVVAATHKDLESMIDAGEFREDLYYRLNVFPIEMPPLRERLDDLPLLVNALIARLKEQGMGGYRFHPSAMESLLRHPWAGNVRELANLLERLAIIHPGGVVGVSELPPKFRHVDEPDPSRYEVLDPADAGERTPGSAADAIPTPVASASDDVELPEQGIELKAFLEKLERSLIYQALERCGNVVARAADELGVRRTTLVEKMRKYGIERR</sequence>
<dbReference type="SUPFAM" id="SSF52540">
    <property type="entry name" value="P-loop containing nucleoside triphosphate hydrolases"/>
    <property type="match status" value="1"/>
</dbReference>
<keyword evidence="8" id="KW-1185">Reference proteome</keyword>
<evidence type="ECO:0000259" key="6">
    <source>
        <dbReference type="PROSITE" id="PS50045"/>
    </source>
</evidence>
<dbReference type="PRINTS" id="PR01590">
    <property type="entry name" value="HTHFIS"/>
</dbReference>
<dbReference type="Pfam" id="PF06490">
    <property type="entry name" value="FleQ"/>
    <property type="match status" value="1"/>
</dbReference>
<dbReference type="InterPro" id="IPR009057">
    <property type="entry name" value="Homeodomain-like_sf"/>
</dbReference>
<dbReference type="GO" id="GO:0043565">
    <property type="term" value="F:sequence-specific DNA binding"/>
    <property type="evidence" value="ECO:0007669"/>
    <property type="project" value="InterPro"/>
</dbReference>
<dbReference type="InterPro" id="IPR027417">
    <property type="entry name" value="P-loop_NTPase"/>
</dbReference>
<dbReference type="InterPro" id="IPR002078">
    <property type="entry name" value="Sigma_54_int"/>
</dbReference>
<dbReference type="AlphaFoldDB" id="A0A081G0K9"/>
<dbReference type="PROSITE" id="PS00676">
    <property type="entry name" value="SIGMA54_INTERACT_2"/>
    <property type="match status" value="1"/>
</dbReference>
<evidence type="ECO:0000256" key="5">
    <source>
        <dbReference type="ARBA" id="ARBA00023163"/>
    </source>
</evidence>